<accession>A0A182QBP2</accession>
<dbReference type="EMBL" id="AXCN02002707">
    <property type="status" value="NOT_ANNOTATED_CDS"/>
    <property type="molecule type" value="Genomic_DNA"/>
</dbReference>
<evidence type="ECO:0000256" key="2">
    <source>
        <dbReference type="SAM" id="MobiDB-lite"/>
    </source>
</evidence>
<protein>
    <submittedName>
        <fullName evidence="3">Uncharacterized protein</fullName>
    </submittedName>
</protein>
<organism evidence="3 4">
    <name type="scientific">Anopheles farauti</name>
    <dbReference type="NCBI Taxonomy" id="69004"/>
    <lineage>
        <taxon>Eukaryota</taxon>
        <taxon>Metazoa</taxon>
        <taxon>Ecdysozoa</taxon>
        <taxon>Arthropoda</taxon>
        <taxon>Hexapoda</taxon>
        <taxon>Insecta</taxon>
        <taxon>Pterygota</taxon>
        <taxon>Neoptera</taxon>
        <taxon>Endopterygota</taxon>
        <taxon>Diptera</taxon>
        <taxon>Nematocera</taxon>
        <taxon>Culicoidea</taxon>
        <taxon>Culicidae</taxon>
        <taxon>Anophelinae</taxon>
        <taxon>Anopheles</taxon>
    </lineage>
</organism>
<feature type="coiled-coil region" evidence="1">
    <location>
        <begin position="33"/>
        <end position="99"/>
    </location>
</feature>
<evidence type="ECO:0000313" key="4">
    <source>
        <dbReference type="Proteomes" id="UP000075886"/>
    </source>
</evidence>
<name>A0A182QBP2_9DIPT</name>
<feature type="compositionally biased region" description="Basic and acidic residues" evidence="2">
    <location>
        <begin position="123"/>
        <end position="143"/>
    </location>
</feature>
<sequence length="202" mass="23792">MPSRDLHRYPCVAHYDPVDKESNFVANQGGTKKAKRDLEVDNLKETIKRLQEESETEKKRHAEQTALLQELVDSTLKEKEIEESQYIKLLEEYAELQKTLKDFMTSWKKQDEKTILKATDPNRLQREHETEPFQKQIQREHRAAARRNTLPKKKSPSVNRGNNQQEDPVASQGELAGDYWQEVRDKRIGIQNQYHQQQVPQK</sequence>
<reference evidence="4" key="1">
    <citation type="submission" date="2014-01" db="EMBL/GenBank/DDBJ databases">
        <title>The Genome Sequence of Anopheles farauti FAR1 (V2).</title>
        <authorList>
            <consortium name="The Broad Institute Genomics Platform"/>
            <person name="Neafsey D.E."/>
            <person name="Besansky N."/>
            <person name="Howell P."/>
            <person name="Walton C."/>
            <person name="Young S.K."/>
            <person name="Zeng Q."/>
            <person name="Gargeya S."/>
            <person name="Fitzgerald M."/>
            <person name="Haas B."/>
            <person name="Abouelleil A."/>
            <person name="Allen A.W."/>
            <person name="Alvarado L."/>
            <person name="Arachchi H.M."/>
            <person name="Berlin A.M."/>
            <person name="Chapman S.B."/>
            <person name="Gainer-Dewar J."/>
            <person name="Goldberg J."/>
            <person name="Griggs A."/>
            <person name="Gujja S."/>
            <person name="Hansen M."/>
            <person name="Howarth C."/>
            <person name="Imamovic A."/>
            <person name="Ireland A."/>
            <person name="Larimer J."/>
            <person name="McCowan C."/>
            <person name="Murphy C."/>
            <person name="Pearson M."/>
            <person name="Poon T.W."/>
            <person name="Priest M."/>
            <person name="Roberts A."/>
            <person name="Saif S."/>
            <person name="Shea T."/>
            <person name="Sisk P."/>
            <person name="Sykes S."/>
            <person name="Wortman J."/>
            <person name="Nusbaum C."/>
            <person name="Birren B."/>
        </authorList>
    </citation>
    <scope>NUCLEOTIDE SEQUENCE [LARGE SCALE GENOMIC DNA]</scope>
    <source>
        <strain evidence="4">FAR1</strain>
    </source>
</reference>
<feature type="region of interest" description="Disordered" evidence="2">
    <location>
        <begin position="118"/>
        <end position="180"/>
    </location>
</feature>
<proteinExistence type="predicted"/>
<dbReference type="EnsemblMetazoa" id="AFAF006959-RA">
    <property type="protein sequence ID" value="AFAF006959-PA"/>
    <property type="gene ID" value="AFAF006959"/>
</dbReference>
<evidence type="ECO:0000256" key="1">
    <source>
        <dbReference type="SAM" id="Coils"/>
    </source>
</evidence>
<evidence type="ECO:0000313" key="3">
    <source>
        <dbReference type="EnsemblMetazoa" id="AFAF006959-PA"/>
    </source>
</evidence>
<feature type="compositionally biased region" description="Polar residues" evidence="2">
    <location>
        <begin position="156"/>
        <end position="166"/>
    </location>
</feature>
<dbReference type="Proteomes" id="UP000075886">
    <property type="component" value="Unassembled WGS sequence"/>
</dbReference>
<keyword evidence="1" id="KW-0175">Coiled coil</keyword>
<reference evidence="3" key="2">
    <citation type="submission" date="2020-05" db="UniProtKB">
        <authorList>
            <consortium name="EnsemblMetazoa"/>
        </authorList>
    </citation>
    <scope>IDENTIFICATION</scope>
    <source>
        <strain evidence="3">FAR1</strain>
    </source>
</reference>
<keyword evidence="4" id="KW-1185">Reference proteome</keyword>
<dbReference type="VEuPathDB" id="VectorBase:AFAF006959"/>
<dbReference type="AlphaFoldDB" id="A0A182QBP2"/>